<proteinExistence type="predicted"/>
<keyword evidence="2" id="KW-1185">Reference proteome</keyword>
<name>A0A2U7NS35_9CAUD</name>
<reference evidence="1 2" key="1">
    <citation type="submission" date="2017-04" db="EMBL/GenBank/DDBJ databases">
        <title>Isolation of lytic bacteriophages infecting Pseudomonas strains for biocontrol of fish and shrimp spoilage during chilled storage.</title>
        <authorList>
            <person name="Yang Z."/>
            <person name="Tao X."/>
            <person name="Gao L."/>
            <person name="Rao S."/>
        </authorList>
    </citation>
    <scope>NUCLEOTIDE SEQUENCE [LARGE SCALE GENOMIC DNA]</scope>
</reference>
<gene>
    <name evidence="1" type="ORF">PspYZU05_220</name>
</gene>
<sequence length="173" mass="19729">MGNLAMDRNILNALLLLESHVNKKIELPYLLGITTSPAPAICRSISLILKNTDDNHSSFDYRRKVTQCIHAITEKWPLHSGDCVYPVPLEGYDSTHAYECIGHLYGYWAGEYGKNRRKLLSFLIENFKMRLGKDRIESTLESCKNETYVAPNRIEGKPEYDVSEDITVYAGQK</sequence>
<dbReference type="Proteomes" id="UP000247773">
    <property type="component" value="Genome"/>
</dbReference>
<evidence type="ECO:0000313" key="2">
    <source>
        <dbReference type="Proteomes" id="UP000247773"/>
    </source>
</evidence>
<organism evidence="1 2">
    <name type="scientific">Pseudomonas phage PspYZU05</name>
    <dbReference type="NCBI Taxonomy" id="1983556"/>
    <lineage>
        <taxon>Viruses</taxon>
        <taxon>Duplodnaviria</taxon>
        <taxon>Heunggongvirae</taxon>
        <taxon>Uroviricota</taxon>
        <taxon>Caudoviricetes</taxon>
        <taxon>Pantevenvirales</taxon>
        <taxon>Straboviridae</taxon>
        <taxon>Jiangsuvirus</taxon>
        <taxon>Jiangsuvirus pspyzu05</taxon>
    </lineage>
</organism>
<evidence type="ECO:0000313" key="1">
    <source>
        <dbReference type="EMBL" id="ASD52172.1"/>
    </source>
</evidence>
<accession>A0A2U7NS35</accession>
<dbReference type="EMBL" id="KY971610">
    <property type="protein sequence ID" value="ASD52172.1"/>
    <property type="molecule type" value="Genomic_DNA"/>
</dbReference>
<protein>
    <submittedName>
        <fullName evidence="1">Uncharacterized protein</fullName>
    </submittedName>
</protein>